<dbReference type="Proteomes" id="UP001367508">
    <property type="component" value="Unassembled WGS sequence"/>
</dbReference>
<keyword evidence="2" id="KW-1185">Reference proteome</keyword>
<accession>A0AAN9R489</accession>
<sequence length="140" mass="15800">MAENNSTYGYLILMQVMGFSYKAIFSLSNRLDLSSFHACNGGARPYVVELWFDEGSTVVSHHLAVGCGDPKLLIQHSLLAIGILSEWAQKLVYLIVCKIEFNERISCMEAWFDMPLNSVSYMKLLCYRSIFCTQDGLITP</sequence>
<reference evidence="1 2" key="1">
    <citation type="submission" date="2024-01" db="EMBL/GenBank/DDBJ databases">
        <title>The genomes of 5 underutilized Papilionoideae crops provide insights into root nodulation and disease resistanc.</title>
        <authorList>
            <person name="Jiang F."/>
        </authorList>
    </citation>
    <scope>NUCLEOTIDE SEQUENCE [LARGE SCALE GENOMIC DNA]</scope>
    <source>
        <strain evidence="1">LVBAO_FW01</strain>
        <tissue evidence="1">Leaves</tissue>
    </source>
</reference>
<protein>
    <submittedName>
        <fullName evidence="1">Uncharacterized protein</fullName>
    </submittedName>
</protein>
<dbReference type="AlphaFoldDB" id="A0AAN9R489"/>
<organism evidence="1 2">
    <name type="scientific">Canavalia gladiata</name>
    <name type="common">Sword bean</name>
    <name type="synonym">Dolichos gladiatus</name>
    <dbReference type="NCBI Taxonomy" id="3824"/>
    <lineage>
        <taxon>Eukaryota</taxon>
        <taxon>Viridiplantae</taxon>
        <taxon>Streptophyta</taxon>
        <taxon>Embryophyta</taxon>
        <taxon>Tracheophyta</taxon>
        <taxon>Spermatophyta</taxon>
        <taxon>Magnoliopsida</taxon>
        <taxon>eudicotyledons</taxon>
        <taxon>Gunneridae</taxon>
        <taxon>Pentapetalae</taxon>
        <taxon>rosids</taxon>
        <taxon>fabids</taxon>
        <taxon>Fabales</taxon>
        <taxon>Fabaceae</taxon>
        <taxon>Papilionoideae</taxon>
        <taxon>50 kb inversion clade</taxon>
        <taxon>NPAAA clade</taxon>
        <taxon>indigoferoid/millettioid clade</taxon>
        <taxon>Phaseoleae</taxon>
        <taxon>Canavalia</taxon>
    </lineage>
</organism>
<name>A0AAN9R489_CANGL</name>
<evidence type="ECO:0000313" key="2">
    <source>
        <dbReference type="Proteomes" id="UP001367508"/>
    </source>
</evidence>
<dbReference type="EMBL" id="JAYMYQ010000001">
    <property type="protein sequence ID" value="KAK7361715.1"/>
    <property type="molecule type" value="Genomic_DNA"/>
</dbReference>
<proteinExistence type="predicted"/>
<comment type="caution">
    <text evidence="1">The sequence shown here is derived from an EMBL/GenBank/DDBJ whole genome shotgun (WGS) entry which is preliminary data.</text>
</comment>
<gene>
    <name evidence="1" type="ORF">VNO77_03793</name>
</gene>
<evidence type="ECO:0000313" key="1">
    <source>
        <dbReference type="EMBL" id="KAK7361715.1"/>
    </source>
</evidence>